<comment type="similarity">
    <text evidence="1 14">Belongs to the DnaX/STICHEL family.</text>
</comment>
<reference evidence="18" key="1">
    <citation type="submission" date="2019-10" db="EMBL/GenBank/DDBJ databases">
        <title>Complete genome sequence of Corynebacterium urogenitalis DSM 108747, isolated from the genital tract of a cow.</title>
        <authorList>
            <person name="Ruckert C."/>
            <person name="Ballas P."/>
            <person name="Wagener K."/>
            <person name="Drillich M."/>
            <person name="Kaempfer P."/>
            <person name="Busse H.-J."/>
            <person name="Ehling-Schulz M."/>
        </authorList>
    </citation>
    <scope>NUCLEOTIDE SEQUENCE [LARGE SCALE GENOMIC DNA]</scope>
    <source>
        <strain evidence="18">LMM 1652</strain>
    </source>
</reference>
<organism evidence="17 18">
    <name type="scientific">Corynebacterium urogenitale</name>
    <dbReference type="NCBI Taxonomy" id="2487892"/>
    <lineage>
        <taxon>Bacteria</taxon>
        <taxon>Bacillati</taxon>
        <taxon>Actinomycetota</taxon>
        <taxon>Actinomycetes</taxon>
        <taxon>Mycobacteriales</taxon>
        <taxon>Corynebacteriaceae</taxon>
        <taxon>Corynebacterium</taxon>
    </lineage>
</organism>
<dbReference type="EMBL" id="CP045032">
    <property type="protein sequence ID" value="QFQ03324.1"/>
    <property type="molecule type" value="Genomic_DNA"/>
</dbReference>
<dbReference type="RefSeq" id="WP_151903576.1">
    <property type="nucleotide sequence ID" value="NZ_CP045032.1"/>
</dbReference>
<evidence type="ECO:0000256" key="9">
    <source>
        <dbReference type="ARBA" id="ARBA00022840"/>
    </source>
</evidence>
<sequence>MALYRKYRPASFAEVVGQEHVTEPLSIALDSGQINHAYLFSGPRGCGKTSSARILARSLNCVKGTTSTPCGVCDSCVSLAPGGPGNLDVTELDAATHNGVDDMRELRDRAFYAPADSRYRVFIIDEAHMISKEGFNALLKIVEEPPEHLIFIFATTEPEKMLATIRSRTHNYPFRLLTPPAMRGLLERVVEGEGKQIEDAVYPLVVRAGGGSPRDSLSVMDQLLAGSGPEGVTYQRALALLGVTDAALIDKAVDALADQDQAALFGVVDDVIDAGYDPRRFATDLLDRFRDLLIVQAVPDAFERGLVDAPAGAQEVLVAEAQALGQATLTRCAALVNEGLAQMRGATAPRLLLEILCARMALPAAGMTVEALAQRVEALEQGRASGGGTASSVSVGGEAAPGLSSGRRYERPSRRAAAESAQVAEPKQETQPEAKPTPQPAPAPRPEPKQQDSKPQETAAHPTEDPAIAEARRAREIMDRNRQATAAATAASAAPAPSSRDVHSQWAAILEAAKDIDLSAWIAARDAKPSQEQPKDDELHITHHTGALAAFVNKNQPVYSAAAERATGEALTIIATVQGATKQGAAPREADQPGKAEAAPQAATQEQPKTSTPDEQPSEQHSPIPAEQGLNPSELRSASSSALERARAMAEAHKTPQPKPVQPTQPVEDKPLSGWKARAERLKNRSREAEANTFNGVPLPPEPPADPWDGGPPDSYPPGPPQNAAPGDAVASKRREEDEILDQIAQGPGEMDHRKPLDIAGELVEKHLGGQRLR</sequence>
<comment type="function">
    <text evidence="11 14">DNA polymerase III is a complex, multichain enzyme responsible for most of the replicative synthesis in bacteria. This DNA polymerase also exhibits 3' to 5' exonuclease activity.</text>
</comment>
<feature type="compositionally biased region" description="Polar residues" evidence="15">
    <location>
        <begin position="611"/>
        <end position="621"/>
    </location>
</feature>
<dbReference type="SUPFAM" id="SSF52540">
    <property type="entry name" value="P-loop containing nucleoside triphosphate hydrolases"/>
    <property type="match status" value="1"/>
</dbReference>
<dbReference type="PANTHER" id="PTHR11669">
    <property type="entry name" value="REPLICATION FACTOR C / DNA POLYMERASE III GAMMA-TAU SUBUNIT"/>
    <property type="match status" value="1"/>
</dbReference>
<feature type="compositionally biased region" description="Low complexity" evidence="15">
    <location>
        <begin position="595"/>
        <end position="610"/>
    </location>
</feature>
<evidence type="ECO:0000256" key="4">
    <source>
        <dbReference type="ARBA" id="ARBA00022695"/>
    </source>
</evidence>
<dbReference type="InterPro" id="IPR045085">
    <property type="entry name" value="HLD_clamp_pol_III_gamma_tau"/>
</dbReference>
<keyword evidence="10 14" id="KW-0239">DNA-directed DNA polymerase</keyword>
<comment type="subunit">
    <text evidence="14">DNA polymerase III contains a core (composed of alpha, epsilon and theta chains) that associates with a tau subunit. This core dimerizes to form the POLIII' complex. PolIII' associates with the gamma complex (composed of gamma, delta, delta', psi and chi chains) and with the beta chain to form the complete DNA polymerase III complex.</text>
</comment>
<dbReference type="Pfam" id="PF13177">
    <property type="entry name" value="DNA_pol3_delta2"/>
    <property type="match status" value="1"/>
</dbReference>
<dbReference type="GO" id="GO:0046872">
    <property type="term" value="F:metal ion binding"/>
    <property type="evidence" value="ECO:0007669"/>
    <property type="project" value="UniProtKB-KW"/>
</dbReference>
<dbReference type="InterPro" id="IPR012763">
    <property type="entry name" value="DNA_pol_III_sug/sutau_N"/>
</dbReference>
<evidence type="ECO:0000256" key="3">
    <source>
        <dbReference type="ARBA" id="ARBA00022679"/>
    </source>
</evidence>
<dbReference type="InterPro" id="IPR050238">
    <property type="entry name" value="DNA_Rep/Repair_Clamp_Loader"/>
</dbReference>
<feature type="compositionally biased region" description="Pro residues" evidence="15">
    <location>
        <begin position="435"/>
        <end position="445"/>
    </location>
</feature>
<evidence type="ECO:0000313" key="17">
    <source>
        <dbReference type="EMBL" id="QFQ03324.1"/>
    </source>
</evidence>
<evidence type="ECO:0000256" key="2">
    <source>
        <dbReference type="ARBA" id="ARBA00012417"/>
    </source>
</evidence>
<dbReference type="KEGG" id="cuo:CUROG_09920"/>
<dbReference type="PANTHER" id="PTHR11669:SF0">
    <property type="entry name" value="PROTEIN STICHEL-LIKE 2"/>
    <property type="match status" value="1"/>
</dbReference>
<gene>
    <name evidence="17" type="primary">dnaX2</name>
    <name evidence="14" type="synonym">dnaX</name>
    <name evidence="17" type="ORF">CUROG_09920</name>
</gene>
<evidence type="ECO:0000313" key="18">
    <source>
        <dbReference type="Proteomes" id="UP000326711"/>
    </source>
</evidence>
<dbReference type="GO" id="GO:0009360">
    <property type="term" value="C:DNA polymerase III complex"/>
    <property type="evidence" value="ECO:0007669"/>
    <property type="project" value="InterPro"/>
</dbReference>
<keyword evidence="7 14" id="KW-0547">Nucleotide-binding</keyword>
<dbReference type="GO" id="GO:0005524">
    <property type="term" value="F:ATP binding"/>
    <property type="evidence" value="ECO:0007669"/>
    <property type="project" value="UniProtKB-KW"/>
</dbReference>
<feature type="compositionally biased region" description="Low complexity" evidence="15">
    <location>
        <begin position="390"/>
        <end position="406"/>
    </location>
</feature>
<dbReference type="SMART" id="SM00382">
    <property type="entry name" value="AAA"/>
    <property type="match status" value="1"/>
</dbReference>
<evidence type="ECO:0000256" key="8">
    <source>
        <dbReference type="ARBA" id="ARBA00022833"/>
    </source>
</evidence>
<feature type="region of interest" description="Disordered" evidence="15">
    <location>
        <begin position="581"/>
        <end position="754"/>
    </location>
</feature>
<keyword evidence="3 14" id="KW-0808">Transferase</keyword>
<dbReference type="GO" id="GO:0006261">
    <property type="term" value="P:DNA-templated DNA replication"/>
    <property type="evidence" value="ECO:0007669"/>
    <property type="project" value="TreeGrafter"/>
</dbReference>
<evidence type="ECO:0000256" key="10">
    <source>
        <dbReference type="ARBA" id="ARBA00022932"/>
    </source>
</evidence>
<dbReference type="InterPro" id="IPR022754">
    <property type="entry name" value="DNA_pol_III_gamma-3"/>
</dbReference>
<keyword evidence="18" id="KW-1185">Reference proteome</keyword>
<dbReference type="Proteomes" id="UP000326711">
    <property type="component" value="Chromosome"/>
</dbReference>
<dbReference type="EC" id="2.7.7.7" evidence="2 14"/>
<dbReference type="Gene3D" id="1.10.8.60">
    <property type="match status" value="1"/>
</dbReference>
<dbReference type="GO" id="GO:0003887">
    <property type="term" value="F:DNA-directed DNA polymerase activity"/>
    <property type="evidence" value="ECO:0007669"/>
    <property type="project" value="UniProtKB-KW"/>
</dbReference>
<dbReference type="FunFam" id="3.40.50.300:FF:000014">
    <property type="entry name" value="DNA polymerase III subunit gamma/tau"/>
    <property type="match status" value="1"/>
</dbReference>
<keyword evidence="6" id="KW-0479">Metal-binding</keyword>
<evidence type="ECO:0000256" key="5">
    <source>
        <dbReference type="ARBA" id="ARBA00022705"/>
    </source>
</evidence>
<feature type="compositionally biased region" description="Low complexity" evidence="15">
    <location>
        <begin position="484"/>
        <end position="499"/>
    </location>
</feature>
<dbReference type="CDD" id="cd00009">
    <property type="entry name" value="AAA"/>
    <property type="match status" value="1"/>
</dbReference>
<dbReference type="NCBIfam" id="NF005846">
    <property type="entry name" value="PRK07764.1-6"/>
    <property type="match status" value="1"/>
</dbReference>
<keyword evidence="8" id="KW-0862">Zinc</keyword>
<accession>A0A5J6Z8S7</accession>
<dbReference type="Pfam" id="PF12169">
    <property type="entry name" value="DNA_pol3_gamma3"/>
    <property type="match status" value="1"/>
</dbReference>
<dbReference type="AlphaFoldDB" id="A0A5J6Z8S7"/>
<evidence type="ECO:0000256" key="11">
    <source>
        <dbReference type="ARBA" id="ARBA00037724"/>
    </source>
</evidence>
<dbReference type="NCBIfam" id="NF005844">
    <property type="entry name" value="PRK07764.1-3"/>
    <property type="match status" value="1"/>
</dbReference>
<dbReference type="NCBIfam" id="TIGR02397">
    <property type="entry name" value="dnaX_nterm"/>
    <property type="match status" value="1"/>
</dbReference>
<feature type="compositionally biased region" description="Basic and acidic residues" evidence="15">
    <location>
        <begin position="667"/>
        <end position="690"/>
    </location>
</feature>
<evidence type="ECO:0000256" key="7">
    <source>
        <dbReference type="ARBA" id="ARBA00022741"/>
    </source>
</evidence>
<evidence type="ECO:0000256" key="14">
    <source>
        <dbReference type="RuleBase" id="RU364063"/>
    </source>
</evidence>
<comment type="catalytic activity">
    <reaction evidence="12 14">
        <text>DNA(n) + a 2'-deoxyribonucleoside 5'-triphosphate = DNA(n+1) + diphosphate</text>
        <dbReference type="Rhea" id="RHEA:22508"/>
        <dbReference type="Rhea" id="RHEA-COMP:17339"/>
        <dbReference type="Rhea" id="RHEA-COMP:17340"/>
        <dbReference type="ChEBI" id="CHEBI:33019"/>
        <dbReference type="ChEBI" id="CHEBI:61560"/>
        <dbReference type="ChEBI" id="CHEBI:173112"/>
        <dbReference type="EC" id="2.7.7.7"/>
    </reaction>
</comment>
<feature type="compositionally biased region" description="Basic and acidic residues" evidence="15">
    <location>
        <begin position="446"/>
        <end position="455"/>
    </location>
</feature>
<proteinExistence type="inferred from homology"/>
<feature type="compositionally biased region" description="Basic and acidic residues" evidence="15">
    <location>
        <begin position="644"/>
        <end position="654"/>
    </location>
</feature>
<dbReference type="Gene3D" id="3.40.50.300">
    <property type="entry name" value="P-loop containing nucleotide triphosphate hydrolases"/>
    <property type="match status" value="1"/>
</dbReference>
<feature type="domain" description="AAA+ ATPase" evidence="16">
    <location>
        <begin position="34"/>
        <end position="177"/>
    </location>
</feature>
<evidence type="ECO:0000256" key="1">
    <source>
        <dbReference type="ARBA" id="ARBA00006360"/>
    </source>
</evidence>
<keyword evidence="4 14" id="KW-0548">Nucleotidyltransferase</keyword>
<feature type="compositionally biased region" description="Pro residues" evidence="15">
    <location>
        <begin position="714"/>
        <end position="723"/>
    </location>
</feature>
<feature type="region of interest" description="Disordered" evidence="15">
    <location>
        <begin position="383"/>
        <end position="468"/>
    </location>
</feature>
<dbReference type="InterPro" id="IPR008921">
    <property type="entry name" value="DNA_pol3_clamp-load_cplx_C"/>
</dbReference>
<evidence type="ECO:0000256" key="6">
    <source>
        <dbReference type="ARBA" id="ARBA00022723"/>
    </source>
</evidence>
<name>A0A5J6Z8S7_9CORY</name>
<keyword evidence="5 14" id="KW-0235">DNA replication</keyword>
<dbReference type="OrthoDB" id="9810148at2"/>
<dbReference type="InterPro" id="IPR003593">
    <property type="entry name" value="AAA+_ATPase"/>
</dbReference>
<dbReference type="CDD" id="cd18137">
    <property type="entry name" value="HLD_clamp_pol_III_gamma_tau"/>
    <property type="match status" value="1"/>
</dbReference>
<evidence type="ECO:0000256" key="13">
    <source>
        <dbReference type="ARBA" id="ARBA00074577"/>
    </source>
</evidence>
<dbReference type="GO" id="GO:0003677">
    <property type="term" value="F:DNA binding"/>
    <property type="evidence" value="ECO:0007669"/>
    <property type="project" value="InterPro"/>
</dbReference>
<feature type="compositionally biased region" description="Low complexity" evidence="15">
    <location>
        <begin position="633"/>
        <end position="643"/>
    </location>
</feature>
<evidence type="ECO:0000256" key="12">
    <source>
        <dbReference type="ARBA" id="ARBA00049244"/>
    </source>
</evidence>
<dbReference type="Gene3D" id="1.20.272.10">
    <property type="match status" value="1"/>
</dbReference>
<dbReference type="SUPFAM" id="SSF48019">
    <property type="entry name" value="post-AAA+ oligomerization domain-like"/>
    <property type="match status" value="1"/>
</dbReference>
<keyword evidence="9 14" id="KW-0067">ATP-binding</keyword>
<feature type="compositionally biased region" description="Basic and acidic residues" evidence="15">
    <location>
        <begin position="407"/>
        <end position="417"/>
    </location>
</feature>
<protein>
    <recommendedName>
        <fullName evidence="13 14">DNA polymerase III subunit gamma/tau</fullName>
        <ecNumber evidence="2 14">2.7.7.7</ecNumber>
    </recommendedName>
</protein>
<evidence type="ECO:0000259" key="16">
    <source>
        <dbReference type="SMART" id="SM00382"/>
    </source>
</evidence>
<dbReference type="FunFam" id="1.20.272.10:FF:000003">
    <property type="entry name" value="DNA polymerase III subunit gamma/tau"/>
    <property type="match status" value="1"/>
</dbReference>
<dbReference type="InterPro" id="IPR027417">
    <property type="entry name" value="P-loop_NTPase"/>
</dbReference>
<evidence type="ECO:0000256" key="15">
    <source>
        <dbReference type="SAM" id="MobiDB-lite"/>
    </source>
</evidence>
<feature type="region of interest" description="Disordered" evidence="15">
    <location>
        <begin position="480"/>
        <end position="500"/>
    </location>
</feature>